<dbReference type="EMBL" id="LR796300">
    <property type="protein sequence ID" value="CAB4135396.1"/>
    <property type="molecule type" value="Genomic_DNA"/>
</dbReference>
<reference evidence="1" key="1">
    <citation type="submission" date="2020-04" db="EMBL/GenBank/DDBJ databases">
        <authorList>
            <person name="Chiriac C."/>
            <person name="Salcher M."/>
            <person name="Ghai R."/>
            <person name="Kavagutti S V."/>
        </authorList>
    </citation>
    <scope>NUCLEOTIDE SEQUENCE</scope>
</reference>
<evidence type="ECO:0000313" key="1">
    <source>
        <dbReference type="EMBL" id="CAB4135396.1"/>
    </source>
</evidence>
<proteinExistence type="predicted"/>
<protein>
    <submittedName>
        <fullName evidence="1">Uncharacterized protein</fullName>
    </submittedName>
</protein>
<gene>
    <name evidence="1" type="ORF">UFOVP285_14</name>
</gene>
<organism evidence="1">
    <name type="scientific">uncultured Caudovirales phage</name>
    <dbReference type="NCBI Taxonomy" id="2100421"/>
    <lineage>
        <taxon>Viruses</taxon>
        <taxon>Duplodnaviria</taxon>
        <taxon>Heunggongvirae</taxon>
        <taxon>Uroviricota</taxon>
        <taxon>Caudoviricetes</taxon>
        <taxon>Peduoviridae</taxon>
        <taxon>Maltschvirus</taxon>
        <taxon>Maltschvirus maltsch</taxon>
    </lineage>
</organism>
<name>A0A6J5LR34_9CAUD</name>
<sequence length="157" mass="16052">MPVLFKNNASALLAASISNTATTIVVSAGIGNSFPSPSGTSYFYGTIFDSVGNYEIVKCTARVTDTLTVVRAQDGTNALAFTAGDGFALRPIAAAFNNFAQLDGANTFTGVNTFTGANTFTVGANFKLIQIGSNLAIQYNGSTVAQISSTGTITAAP</sequence>
<accession>A0A6J5LR34</accession>